<sequence length="157" mass="16798">MRSQACSGGAKHAIQGFTESLRCELVHDRSGLEITMVQLPALNTPQFDWALSRMRCKATPVAPIYQPELAAEAITYAADHPDRREYWLGASTVATLTANRLMPGLLDRYLARTAPRPLRTAPARSQSAAVAVPAPQGGQRGHAAVRGDGGVSALARP</sequence>
<feature type="region of interest" description="Disordered" evidence="1">
    <location>
        <begin position="118"/>
        <end position="157"/>
    </location>
</feature>
<evidence type="ECO:0000313" key="2">
    <source>
        <dbReference type="EMBL" id="SMD24684.1"/>
    </source>
</evidence>
<dbReference type="EMBL" id="FWYC01000022">
    <property type="protein sequence ID" value="SMD24684.1"/>
    <property type="molecule type" value="Genomic_DNA"/>
</dbReference>
<dbReference type="InterPro" id="IPR036291">
    <property type="entry name" value="NAD(P)-bd_dom_sf"/>
</dbReference>
<dbReference type="eggNOG" id="COG4221">
    <property type="taxonomic scope" value="Bacteria"/>
</dbReference>
<organism evidence="2 3">
    <name type="scientific">Lentzea albidocapillata</name>
    <dbReference type="NCBI Taxonomy" id="40571"/>
    <lineage>
        <taxon>Bacteria</taxon>
        <taxon>Bacillati</taxon>
        <taxon>Actinomycetota</taxon>
        <taxon>Actinomycetes</taxon>
        <taxon>Pseudonocardiales</taxon>
        <taxon>Pseudonocardiaceae</taxon>
        <taxon>Lentzea</taxon>
    </lineage>
</organism>
<evidence type="ECO:0000313" key="3">
    <source>
        <dbReference type="Proteomes" id="UP000192840"/>
    </source>
</evidence>
<gene>
    <name evidence="2" type="ORF">SAMN05660733_07797</name>
</gene>
<proteinExistence type="predicted"/>
<dbReference type="RefSeq" id="WP_420864960.1">
    <property type="nucleotide sequence ID" value="NZ_JOEA01000023.1"/>
</dbReference>
<dbReference type="Gene3D" id="3.40.50.720">
    <property type="entry name" value="NAD(P)-binding Rossmann-like Domain"/>
    <property type="match status" value="1"/>
</dbReference>
<dbReference type="STRING" id="40571.SAMN05660733_07797"/>
<name>A0A1W2FSD0_9PSEU</name>
<accession>A0A1W2FSD0</accession>
<evidence type="ECO:0000256" key="1">
    <source>
        <dbReference type="SAM" id="MobiDB-lite"/>
    </source>
</evidence>
<keyword evidence="3" id="KW-1185">Reference proteome</keyword>
<protein>
    <recommendedName>
        <fullName evidence="4">Short chain dehydrogenase</fullName>
    </recommendedName>
</protein>
<evidence type="ECO:0008006" key="4">
    <source>
        <dbReference type="Google" id="ProtNLM"/>
    </source>
</evidence>
<dbReference type="AlphaFoldDB" id="A0A1W2FSD0"/>
<dbReference type="Proteomes" id="UP000192840">
    <property type="component" value="Unassembled WGS sequence"/>
</dbReference>
<dbReference type="SUPFAM" id="SSF51735">
    <property type="entry name" value="NAD(P)-binding Rossmann-fold domains"/>
    <property type="match status" value="1"/>
</dbReference>
<reference evidence="3" key="1">
    <citation type="submission" date="2017-04" db="EMBL/GenBank/DDBJ databases">
        <authorList>
            <person name="Varghese N."/>
            <person name="Submissions S."/>
        </authorList>
    </citation>
    <scope>NUCLEOTIDE SEQUENCE [LARGE SCALE GENOMIC DNA]</scope>
    <source>
        <strain evidence="3">DSM 44073</strain>
    </source>
</reference>